<name>A0A6G0THT6_APHGL</name>
<dbReference type="NCBIfam" id="NF033547">
    <property type="entry name" value="transpos_IS1595"/>
    <property type="match status" value="1"/>
</dbReference>
<keyword evidence="3" id="KW-1185">Reference proteome</keyword>
<reference evidence="2 3" key="1">
    <citation type="submission" date="2019-08" db="EMBL/GenBank/DDBJ databases">
        <title>The genome of the soybean aphid Biotype 1, its phylome, world population structure and adaptation to the North American continent.</title>
        <authorList>
            <person name="Giordano R."/>
            <person name="Donthu R.K."/>
            <person name="Hernandez A.G."/>
            <person name="Wright C.L."/>
            <person name="Zimin A.V."/>
        </authorList>
    </citation>
    <scope>NUCLEOTIDE SEQUENCE [LARGE SCALE GENOMIC DNA]</scope>
    <source>
        <tissue evidence="2">Whole aphids</tissue>
    </source>
</reference>
<dbReference type="PANTHER" id="PTHR47163:SF2">
    <property type="entry name" value="SI:DKEY-17M8.2"/>
    <property type="match status" value="1"/>
</dbReference>
<dbReference type="Pfam" id="PF12762">
    <property type="entry name" value="DDE_Tnp_IS1595"/>
    <property type="match status" value="1"/>
</dbReference>
<protein>
    <recommendedName>
        <fullName evidence="1">ISXO2-like transposase domain-containing protein</fullName>
    </recommendedName>
</protein>
<dbReference type="PANTHER" id="PTHR47163">
    <property type="entry name" value="DDE_TNP_IS1595 DOMAIN-CONTAINING PROTEIN"/>
    <property type="match status" value="1"/>
</dbReference>
<sequence length="287" mass="33641">MNFNELLTVVFNNDTANTFLRKNNIVKTSEICENGHIMFIKGSRWRCQKRSCRKEKGLKVNNWLTGSRLPIHTIVHFIYYWAREMSSVTFCKHELKMGQNAVVDWSNYLREVCIWKLENDQNKEIGGPCLIVEIDESLFVRRKNNAGRILPQQWIFGGICRETNACFIISVPDRSEKTLLPIIKKYIRPGSVILSDCWKAYNNLQQAGFQHNTVNHTYNFVDPDTGAHTQNIERLWGSAKRGNKKRRGTNRNFLESYLAEFMWRTRLVEQDAFETILKDISEFWPPL</sequence>
<feature type="domain" description="ISXO2-like transposase" evidence="1">
    <location>
        <begin position="124"/>
        <end position="266"/>
    </location>
</feature>
<dbReference type="SMART" id="SM01126">
    <property type="entry name" value="DDE_Tnp_IS1595"/>
    <property type="match status" value="1"/>
</dbReference>
<gene>
    <name evidence="2" type="ORF">AGLY_009510</name>
</gene>
<comment type="caution">
    <text evidence="2">The sequence shown here is derived from an EMBL/GenBank/DDBJ whole genome shotgun (WGS) entry which is preliminary data.</text>
</comment>
<dbReference type="AlphaFoldDB" id="A0A6G0THT6"/>
<evidence type="ECO:0000313" key="2">
    <source>
        <dbReference type="EMBL" id="KAE9533082.1"/>
    </source>
</evidence>
<dbReference type="InterPro" id="IPR053164">
    <property type="entry name" value="IS1016-like_transposase"/>
</dbReference>
<dbReference type="Proteomes" id="UP000475862">
    <property type="component" value="Unassembled WGS sequence"/>
</dbReference>
<dbReference type="EMBL" id="VYZN01000037">
    <property type="protein sequence ID" value="KAE9533082.1"/>
    <property type="molecule type" value="Genomic_DNA"/>
</dbReference>
<evidence type="ECO:0000313" key="3">
    <source>
        <dbReference type="Proteomes" id="UP000475862"/>
    </source>
</evidence>
<evidence type="ECO:0000259" key="1">
    <source>
        <dbReference type="SMART" id="SM01126"/>
    </source>
</evidence>
<dbReference type="OrthoDB" id="6579350at2759"/>
<accession>A0A6G0THT6</accession>
<proteinExistence type="predicted"/>
<organism evidence="2 3">
    <name type="scientific">Aphis glycines</name>
    <name type="common">Soybean aphid</name>
    <dbReference type="NCBI Taxonomy" id="307491"/>
    <lineage>
        <taxon>Eukaryota</taxon>
        <taxon>Metazoa</taxon>
        <taxon>Ecdysozoa</taxon>
        <taxon>Arthropoda</taxon>
        <taxon>Hexapoda</taxon>
        <taxon>Insecta</taxon>
        <taxon>Pterygota</taxon>
        <taxon>Neoptera</taxon>
        <taxon>Paraneoptera</taxon>
        <taxon>Hemiptera</taxon>
        <taxon>Sternorrhyncha</taxon>
        <taxon>Aphidomorpha</taxon>
        <taxon>Aphidoidea</taxon>
        <taxon>Aphididae</taxon>
        <taxon>Aphidini</taxon>
        <taxon>Aphis</taxon>
        <taxon>Aphis</taxon>
    </lineage>
</organism>
<dbReference type="InterPro" id="IPR024445">
    <property type="entry name" value="Tnp_ISXO2-like"/>
</dbReference>